<dbReference type="PANTHER" id="PTHR42709:SF11">
    <property type="entry name" value="DEDA FAMILY PROTEIN"/>
    <property type="match status" value="1"/>
</dbReference>
<dbReference type="InterPro" id="IPR051311">
    <property type="entry name" value="DedA_domain"/>
</dbReference>
<keyword evidence="1" id="KW-0472">Membrane</keyword>
<name>A0A3Q9JKT7_9GAMM</name>
<dbReference type="InterPro" id="IPR032816">
    <property type="entry name" value="VTT_dom"/>
</dbReference>
<reference evidence="4" key="1">
    <citation type="submission" date="2018-06" db="EMBL/GenBank/DDBJ databases">
        <title>Complete genome of Pseudomonas insecticola strain QZS01.</title>
        <authorList>
            <person name="Wang J."/>
            <person name="Su Q."/>
        </authorList>
    </citation>
    <scope>NUCLEOTIDE SEQUENCE [LARGE SCALE GENOMIC DNA]</scope>
    <source>
        <strain evidence="4">QZS01</strain>
    </source>
</reference>
<feature type="transmembrane region" description="Helical" evidence="1">
    <location>
        <begin position="55"/>
        <end position="78"/>
    </location>
</feature>
<feature type="transmembrane region" description="Helical" evidence="1">
    <location>
        <begin position="105"/>
        <end position="123"/>
    </location>
</feature>
<dbReference type="PANTHER" id="PTHR42709">
    <property type="entry name" value="ALKALINE PHOSPHATASE LIKE PROTEIN"/>
    <property type="match status" value="1"/>
</dbReference>
<dbReference type="Proteomes" id="UP000273143">
    <property type="component" value="Chromosome"/>
</dbReference>
<proteinExistence type="predicted"/>
<feature type="transmembrane region" description="Helical" evidence="1">
    <location>
        <begin position="135"/>
        <end position="160"/>
    </location>
</feature>
<organism evidence="3 4">
    <name type="scientific">Entomomonas moraniae</name>
    <dbReference type="NCBI Taxonomy" id="2213226"/>
    <lineage>
        <taxon>Bacteria</taxon>
        <taxon>Pseudomonadati</taxon>
        <taxon>Pseudomonadota</taxon>
        <taxon>Gammaproteobacteria</taxon>
        <taxon>Pseudomonadales</taxon>
        <taxon>Pseudomonadaceae</taxon>
        <taxon>Entomomonas</taxon>
    </lineage>
</organism>
<dbReference type="EMBL" id="CP029822">
    <property type="protein sequence ID" value="AZS49820.1"/>
    <property type="molecule type" value="Genomic_DNA"/>
</dbReference>
<gene>
    <name evidence="3" type="ORF">DM558_03055</name>
</gene>
<sequence length="195" mass="22203">MLRRLYDWTMRLAEHPKSEWALAGISFAESSFFPIPPDVILAPMVLANRKKTWRYCLICTISSSLGGILGYLIGYLLMDTIGQWIINLYGLQHSFDEARNKFNELGWLMVLLGGGFTPIPYKIITILSGITQLNFFVFVIVGTFARGTRFLLTCAILYWLGPRAREIVEKRLGLAFTAFIILIGVGFYLVKYVFK</sequence>
<dbReference type="AlphaFoldDB" id="A0A3Q9JKT7"/>
<feature type="domain" description="VTT" evidence="2">
    <location>
        <begin position="59"/>
        <end position="156"/>
    </location>
</feature>
<dbReference type="GO" id="GO:0005886">
    <property type="term" value="C:plasma membrane"/>
    <property type="evidence" value="ECO:0007669"/>
    <property type="project" value="UniProtKB-ARBA"/>
</dbReference>
<keyword evidence="1" id="KW-0812">Transmembrane</keyword>
<evidence type="ECO:0000256" key="1">
    <source>
        <dbReference type="SAM" id="Phobius"/>
    </source>
</evidence>
<dbReference type="Pfam" id="PF09335">
    <property type="entry name" value="VTT_dom"/>
    <property type="match status" value="1"/>
</dbReference>
<evidence type="ECO:0000313" key="4">
    <source>
        <dbReference type="Proteomes" id="UP000273143"/>
    </source>
</evidence>
<evidence type="ECO:0000259" key="2">
    <source>
        <dbReference type="Pfam" id="PF09335"/>
    </source>
</evidence>
<evidence type="ECO:0000313" key="3">
    <source>
        <dbReference type="EMBL" id="AZS49820.1"/>
    </source>
</evidence>
<protein>
    <submittedName>
        <fullName evidence="3">DedA family protein</fullName>
    </submittedName>
</protein>
<keyword evidence="4" id="KW-1185">Reference proteome</keyword>
<feature type="transmembrane region" description="Helical" evidence="1">
    <location>
        <begin position="172"/>
        <end position="194"/>
    </location>
</feature>
<accession>A0A3Q9JKT7</accession>
<keyword evidence="1" id="KW-1133">Transmembrane helix</keyword>
<dbReference type="RefSeq" id="WP_127161995.1">
    <property type="nucleotide sequence ID" value="NZ_CP029822.1"/>
</dbReference>
<dbReference type="KEGG" id="emo:DM558_03055"/>